<feature type="compositionally biased region" description="Low complexity" evidence="5">
    <location>
        <begin position="352"/>
        <end position="366"/>
    </location>
</feature>
<feature type="domain" description="ABC transporter" evidence="7">
    <location>
        <begin position="2"/>
        <end position="227"/>
    </location>
</feature>
<dbReference type="KEGG" id="bbrd:BBBR_0231"/>
<dbReference type="STRING" id="1685.RY69_1794"/>
<keyword evidence="6" id="KW-0472">Membrane</keyword>
<keyword evidence="6" id="KW-0812">Transmembrane</keyword>
<dbReference type="PROSITE" id="PS00211">
    <property type="entry name" value="ABC_TRANSPORTER_1"/>
    <property type="match status" value="1"/>
</dbReference>
<accession>D4BM73</accession>
<dbReference type="Pfam" id="PF00005">
    <property type="entry name" value="ABC_tran"/>
    <property type="match status" value="1"/>
</dbReference>
<dbReference type="EMBL" id="ACCG02000005">
    <property type="protein sequence ID" value="EFE89892.1"/>
    <property type="molecule type" value="Genomic_DNA"/>
</dbReference>
<reference evidence="8 9" key="1">
    <citation type="submission" date="2010-02" db="EMBL/GenBank/DDBJ databases">
        <authorList>
            <person name="Weinstock G."/>
            <person name="Sodergren E."/>
            <person name="Clifton S."/>
            <person name="Fulton L."/>
            <person name="Fulton B."/>
            <person name="Courtney L."/>
            <person name="Fronick C."/>
            <person name="Harrison M."/>
            <person name="Strong C."/>
            <person name="Farmer C."/>
            <person name="Delahaunty K."/>
            <person name="Markovic C."/>
            <person name="Hall O."/>
            <person name="Minx P."/>
            <person name="Tomlinson C."/>
            <person name="Mitreva M."/>
            <person name="Nelson J."/>
            <person name="Hou S."/>
            <person name="Wollam A."/>
            <person name="Pepin K.H."/>
            <person name="Johnson M."/>
            <person name="Bhonagiri V."/>
            <person name="Zhang X."/>
            <person name="Suruliraj S."/>
            <person name="Warren W."/>
            <person name="Chinwalla A."/>
            <person name="Mardis E.R."/>
            <person name="Wilson R.K."/>
        </authorList>
    </citation>
    <scope>NUCLEOTIDE SEQUENCE [LARGE SCALE GENOMIC DNA]</scope>
    <source>
        <strain evidence="8 9">DSM 20213</strain>
    </source>
</reference>
<dbReference type="PANTHER" id="PTHR43335">
    <property type="entry name" value="ABC TRANSPORTER, ATP-BINDING PROTEIN"/>
    <property type="match status" value="1"/>
</dbReference>
<feature type="transmembrane region" description="Helical" evidence="6">
    <location>
        <begin position="560"/>
        <end position="584"/>
    </location>
</feature>
<keyword evidence="2" id="KW-0813">Transport</keyword>
<dbReference type="GO" id="GO:0005524">
    <property type="term" value="F:ATP binding"/>
    <property type="evidence" value="ECO:0007669"/>
    <property type="project" value="UniProtKB-KW"/>
</dbReference>
<dbReference type="Proteomes" id="UP000003191">
    <property type="component" value="Unassembled WGS sequence"/>
</dbReference>
<keyword evidence="4 8" id="KW-0067">ATP-binding</keyword>
<evidence type="ECO:0000256" key="6">
    <source>
        <dbReference type="SAM" id="Phobius"/>
    </source>
</evidence>
<comment type="similarity">
    <text evidence="1">Belongs to the ABC transporter superfamily.</text>
</comment>
<evidence type="ECO:0000256" key="3">
    <source>
        <dbReference type="ARBA" id="ARBA00022741"/>
    </source>
</evidence>
<evidence type="ECO:0000313" key="8">
    <source>
        <dbReference type="EMBL" id="EFE89892.1"/>
    </source>
</evidence>
<dbReference type="HOGENOM" id="CLU_416024_0_0_11"/>
<sequence length="659" mass="69805">MIEVEELSKRFKTKQALDGVSFTAEDGKVTGFLGPNGAGKSTTMRAALGLISPDKGRALIDGKPYVTLRAPMRAVGAVLDAKSAHKSRTARAHLQALAYTNNIPKRRVDEVIDMTGLQAVANVRAGQFSLGMSQRLSIAAALLGNPHNLVLDEPINGLDPEGIKWVRDLCRYYAAEGRAVLLSSHLMSEVALTADNLVIIGQGHVLETTTVSAFVAEHSSRSIRVVTPEPDKLRAIFTSSPEVTVVPDTRKSDDPQVGEVFRVNGADLVAAAQAFARAGLITYEFVEEHASLEESYMADPQQRRIPGQGGRMMSSNTMRTATENANMTGSMSGAAAEKHMPDATGPSQPANAEASGRPASSRRASSTYRRAKLTVFGSLKAELLKLWSLNSTKVLLGIAVALMLAMSALSAWSVTFMASTDLNTGKTLDNPKPISAADLWAVLASSGSTAALVIGIFGVMAITSEYTTSAVQSSLTVNPRRGMFYATKSVATALFALVAGIVGILLAAGVLWLFTRGHDITALTSDQSRIIPVTLIGFPLTIVLVSLMAQGLGGMTRSTVGGVCALIVLFMVLSSVLSITSMAINQVEWLGTLSYLTPDTAMNHFLGAGIESSSQSTLAAAVKPNYWIPDWWQSGLILLAWAAAAWAGGLIVTKKADIK</sequence>
<evidence type="ECO:0000256" key="2">
    <source>
        <dbReference type="ARBA" id="ARBA00022448"/>
    </source>
</evidence>
<dbReference type="PROSITE" id="PS50893">
    <property type="entry name" value="ABC_TRANSPORTER_2"/>
    <property type="match status" value="1"/>
</dbReference>
<feature type="transmembrane region" description="Helical" evidence="6">
    <location>
        <begin position="631"/>
        <end position="652"/>
    </location>
</feature>
<dbReference type="SMART" id="SM00382">
    <property type="entry name" value="AAA"/>
    <property type="match status" value="1"/>
</dbReference>
<proteinExistence type="inferred from homology"/>
<evidence type="ECO:0000256" key="4">
    <source>
        <dbReference type="ARBA" id="ARBA00022840"/>
    </source>
</evidence>
<dbReference type="PATRIC" id="fig|518634.20.peg.245"/>
<dbReference type="AlphaFoldDB" id="D4BM73"/>
<name>D4BM73_BIFBR</name>
<keyword evidence="3" id="KW-0547">Nucleotide-binding</keyword>
<keyword evidence="9" id="KW-1185">Reference proteome</keyword>
<dbReference type="PANTHER" id="PTHR43335:SF4">
    <property type="entry name" value="ABC TRANSPORTER, ATP-BINDING PROTEIN"/>
    <property type="match status" value="1"/>
</dbReference>
<feature type="transmembrane region" description="Helical" evidence="6">
    <location>
        <begin position="394"/>
        <end position="419"/>
    </location>
</feature>
<dbReference type="InterPro" id="IPR027417">
    <property type="entry name" value="P-loop_NTPase"/>
</dbReference>
<evidence type="ECO:0000259" key="7">
    <source>
        <dbReference type="PROSITE" id="PS50893"/>
    </source>
</evidence>
<feature type="transmembrane region" description="Helical" evidence="6">
    <location>
        <begin position="530"/>
        <end position="548"/>
    </location>
</feature>
<protein>
    <submittedName>
        <fullName evidence="8">ABC transporter, ATP-binding protein</fullName>
    </submittedName>
</protein>
<keyword evidence="6" id="KW-1133">Transmembrane helix</keyword>
<dbReference type="GO" id="GO:0016887">
    <property type="term" value="F:ATP hydrolysis activity"/>
    <property type="evidence" value="ECO:0007669"/>
    <property type="project" value="InterPro"/>
</dbReference>
<dbReference type="Gene3D" id="3.40.50.300">
    <property type="entry name" value="P-loop containing nucleotide triphosphate hydrolases"/>
    <property type="match status" value="1"/>
</dbReference>
<feature type="transmembrane region" description="Helical" evidence="6">
    <location>
        <begin position="439"/>
        <end position="462"/>
    </location>
</feature>
<dbReference type="SUPFAM" id="SSF52540">
    <property type="entry name" value="P-loop containing nucleoside triphosphate hydrolases"/>
    <property type="match status" value="1"/>
</dbReference>
<dbReference type="InterPro" id="IPR003439">
    <property type="entry name" value="ABC_transporter-like_ATP-bd"/>
</dbReference>
<evidence type="ECO:0000256" key="5">
    <source>
        <dbReference type="SAM" id="MobiDB-lite"/>
    </source>
</evidence>
<comment type="caution">
    <text evidence="8">The sequence shown here is derived from an EMBL/GenBank/DDBJ whole genome shotgun (WGS) entry which is preliminary data.</text>
</comment>
<organism evidence="8 9">
    <name type="scientific">Bifidobacterium breve DSM 20213 = JCM 1192</name>
    <dbReference type="NCBI Taxonomy" id="518634"/>
    <lineage>
        <taxon>Bacteria</taxon>
        <taxon>Bacillati</taxon>
        <taxon>Actinomycetota</taxon>
        <taxon>Actinomycetes</taxon>
        <taxon>Bifidobacteriales</taxon>
        <taxon>Bifidobacteriaceae</taxon>
        <taxon>Bifidobacterium</taxon>
    </lineage>
</organism>
<feature type="region of interest" description="Disordered" evidence="5">
    <location>
        <begin position="330"/>
        <end position="366"/>
    </location>
</feature>
<dbReference type="InterPro" id="IPR017871">
    <property type="entry name" value="ABC_transporter-like_CS"/>
</dbReference>
<feature type="transmembrane region" description="Helical" evidence="6">
    <location>
        <begin position="490"/>
        <end position="514"/>
    </location>
</feature>
<evidence type="ECO:0000313" key="9">
    <source>
        <dbReference type="Proteomes" id="UP000003191"/>
    </source>
</evidence>
<gene>
    <name evidence="8" type="ORF">BIFBRE_03165</name>
</gene>
<dbReference type="InterPro" id="IPR003593">
    <property type="entry name" value="AAA+_ATPase"/>
</dbReference>
<evidence type="ECO:0000256" key="1">
    <source>
        <dbReference type="ARBA" id="ARBA00005417"/>
    </source>
</evidence>